<dbReference type="OrthoDB" id="6994151at2"/>
<sequence>MNGLKVLVIASVISLPLHAAEEPKHDYCQEKIAQLDHIERTEGPGVEGGVATTIRRLIEQAKAAQAKGDTKACLASANQALSVYQNATR</sequence>
<gene>
    <name evidence="2" type="ORF">SAMN05444352_1348</name>
</gene>
<dbReference type="RefSeq" id="WP_052419521.1">
    <property type="nucleotide sequence ID" value="NZ_FZOL01000034.1"/>
</dbReference>
<organism evidence="2 3">
    <name type="scientific">Pseudomonas japonica</name>
    <dbReference type="NCBI Taxonomy" id="256466"/>
    <lineage>
        <taxon>Bacteria</taxon>
        <taxon>Pseudomonadati</taxon>
        <taxon>Pseudomonadota</taxon>
        <taxon>Gammaproteobacteria</taxon>
        <taxon>Pseudomonadales</taxon>
        <taxon>Pseudomonadaceae</taxon>
        <taxon>Pseudomonas</taxon>
    </lineage>
</organism>
<evidence type="ECO:0000256" key="1">
    <source>
        <dbReference type="SAM" id="SignalP"/>
    </source>
</evidence>
<dbReference type="Proteomes" id="UP000198407">
    <property type="component" value="Unassembled WGS sequence"/>
</dbReference>
<evidence type="ECO:0000313" key="2">
    <source>
        <dbReference type="EMBL" id="SNT27492.1"/>
    </source>
</evidence>
<accession>A0A239LC00</accession>
<proteinExistence type="predicted"/>
<dbReference type="AlphaFoldDB" id="A0A239LC00"/>
<feature type="signal peptide" evidence="1">
    <location>
        <begin position="1"/>
        <end position="19"/>
    </location>
</feature>
<evidence type="ECO:0000313" key="3">
    <source>
        <dbReference type="Proteomes" id="UP000198407"/>
    </source>
</evidence>
<reference evidence="3" key="1">
    <citation type="submission" date="2017-06" db="EMBL/GenBank/DDBJ databases">
        <authorList>
            <person name="Varghese N."/>
            <person name="Submissions S."/>
        </authorList>
    </citation>
    <scope>NUCLEOTIDE SEQUENCE [LARGE SCALE GENOMIC DNA]</scope>
    <source>
        <strain evidence="3">DSM 22348</strain>
    </source>
</reference>
<dbReference type="EMBL" id="FZOL01000034">
    <property type="protein sequence ID" value="SNT27492.1"/>
    <property type="molecule type" value="Genomic_DNA"/>
</dbReference>
<protein>
    <recommendedName>
        <fullName evidence="4">DUF1090 domain-containing protein</fullName>
    </recommendedName>
</protein>
<keyword evidence="3" id="KW-1185">Reference proteome</keyword>
<dbReference type="STRING" id="1215104.GCA_000730585_01245"/>
<keyword evidence="1" id="KW-0732">Signal</keyword>
<name>A0A239LC00_9PSED</name>
<feature type="chain" id="PRO_5011261605" description="DUF1090 domain-containing protein" evidence="1">
    <location>
        <begin position="20"/>
        <end position="89"/>
    </location>
</feature>
<evidence type="ECO:0008006" key="4">
    <source>
        <dbReference type="Google" id="ProtNLM"/>
    </source>
</evidence>